<keyword evidence="12" id="KW-1185">Reference proteome</keyword>
<feature type="domain" description="PTS EIIC type-3" evidence="10">
    <location>
        <begin position="1"/>
        <end position="398"/>
    </location>
</feature>
<reference evidence="11 12" key="1">
    <citation type="submission" date="2020-01" db="EMBL/GenBank/DDBJ databases">
        <title>Genome analysis of Anaerocolumna sp. CBA3638.</title>
        <authorList>
            <person name="Kim J."/>
            <person name="Roh S.W."/>
        </authorList>
    </citation>
    <scope>NUCLEOTIDE SEQUENCE [LARGE SCALE GENOMIC DNA]</scope>
    <source>
        <strain evidence="11 12">CBA3638</strain>
    </source>
</reference>
<feature type="transmembrane region" description="Helical" evidence="8">
    <location>
        <begin position="176"/>
        <end position="196"/>
    </location>
</feature>
<feature type="transmembrane region" description="Helical" evidence="8">
    <location>
        <begin position="369"/>
        <end position="396"/>
    </location>
</feature>
<dbReference type="Gene3D" id="3.20.20.450">
    <property type="entry name" value="EAL domain"/>
    <property type="match status" value="1"/>
</dbReference>
<dbReference type="RefSeq" id="WP_161838346.1">
    <property type="nucleotide sequence ID" value="NZ_CP048000.1"/>
</dbReference>
<feature type="transmembrane region" description="Helical" evidence="8">
    <location>
        <begin position="100"/>
        <end position="117"/>
    </location>
</feature>
<dbReference type="GO" id="GO:0008982">
    <property type="term" value="F:protein-N(PI)-phosphohistidine-sugar phosphotransferase activity"/>
    <property type="evidence" value="ECO:0007669"/>
    <property type="project" value="InterPro"/>
</dbReference>
<keyword evidence="3" id="KW-1003">Cell membrane</keyword>
<dbReference type="GO" id="GO:0005886">
    <property type="term" value="C:plasma membrane"/>
    <property type="evidence" value="ECO:0007669"/>
    <property type="project" value="UniProtKB-SubCell"/>
</dbReference>
<evidence type="ECO:0000256" key="7">
    <source>
        <dbReference type="ARBA" id="ARBA00023136"/>
    </source>
</evidence>
<evidence type="ECO:0000256" key="2">
    <source>
        <dbReference type="ARBA" id="ARBA00022448"/>
    </source>
</evidence>
<keyword evidence="6 8" id="KW-1133">Transmembrane helix</keyword>
<dbReference type="Pfam" id="PF00563">
    <property type="entry name" value="EAL"/>
    <property type="match status" value="1"/>
</dbReference>
<dbReference type="EMBL" id="CP048000">
    <property type="protein sequence ID" value="QHQ61521.1"/>
    <property type="molecule type" value="Genomic_DNA"/>
</dbReference>
<evidence type="ECO:0000313" key="12">
    <source>
        <dbReference type="Proteomes" id="UP000464314"/>
    </source>
</evidence>
<feature type="domain" description="EAL" evidence="9">
    <location>
        <begin position="443"/>
        <end position="699"/>
    </location>
</feature>
<evidence type="ECO:0000259" key="10">
    <source>
        <dbReference type="PROSITE" id="PS51105"/>
    </source>
</evidence>
<dbReference type="InterPro" id="IPR035919">
    <property type="entry name" value="EAL_sf"/>
</dbReference>
<dbReference type="InterPro" id="IPR051088">
    <property type="entry name" value="PTS_Sugar-EIIC/EIIB"/>
</dbReference>
<keyword evidence="4" id="KW-0762">Sugar transport</keyword>
<protein>
    <submittedName>
        <fullName evidence="11">EAL domain-containing protein</fullName>
    </submittedName>
</protein>
<proteinExistence type="predicted"/>
<dbReference type="PANTHER" id="PTHR33989">
    <property type="match status" value="1"/>
</dbReference>
<keyword evidence="7 8" id="KW-0472">Membrane</keyword>
<dbReference type="NCBIfam" id="TIGR00410">
    <property type="entry name" value="lacE"/>
    <property type="match status" value="1"/>
</dbReference>
<feature type="transmembrane region" description="Helical" evidence="8">
    <location>
        <begin position="137"/>
        <end position="155"/>
    </location>
</feature>
<dbReference type="InterPro" id="IPR003352">
    <property type="entry name" value="PTS_EIIC"/>
</dbReference>
<name>A0A6P1TNQ7_9FIRM</name>
<dbReference type="InterPro" id="IPR004501">
    <property type="entry name" value="PTS_EIIC_3"/>
</dbReference>
<gene>
    <name evidence="11" type="ORF">Ana3638_12655</name>
</gene>
<dbReference type="PROSITE" id="PS51105">
    <property type="entry name" value="PTS_EIIC_TYPE_3"/>
    <property type="match status" value="1"/>
</dbReference>
<evidence type="ECO:0000256" key="1">
    <source>
        <dbReference type="ARBA" id="ARBA00004651"/>
    </source>
</evidence>
<feature type="transmembrane region" description="Helical" evidence="8">
    <location>
        <begin position="328"/>
        <end position="349"/>
    </location>
</feature>
<dbReference type="KEGG" id="anr:Ana3638_12655"/>
<evidence type="ECO:0000256" key="6">
    <source>
        <dbReference type="ARBA" id="ARBA00022989"/>
    </source>
</evidence>
<dbReference type="InterPro" id="IPR001633">
    <property type="entry name" value="EAL_dom"/>
</dbReference>
<dbReference type="CDD" id="cd01948">
    <property type="entry name" value="EAL"/>
    <property type="match status" value="1"/>
</dbReference>
<feature type="transmembrane region" description="Helical" evidence="8">
    <location>
        <begin position="216"/>
        <end position="238"/>
    </location>
</feature>
<evidence type="ECO:0000313" key="11">
    <source>
        <dbReference type="EMBL" id="QHQ61521.1"/>
    </source>
</evidence>
<evidence type="ECO:0000256" key="4">
    <source>
        <dbReference type="ARBA" id="ARBA00022597"/>
    </source>
</evidence>
<evidence type="ECO:0000256" key="3">
    <source>
        <dbReference type="ARBA" id="ARBA00022475"/>
    </source>
</evidence>
<sequence>MFEKLDILASKLANQQTIRALRKGLIYMMPLILIGSIILALINLPIPAYQEFLIRLFGEGWKEIGLSIHKSTLKIMAILTLITVSYAIAREKKLVKSGEVNSIIIVITAFSSFFAFKDNTELILSEKAAGSGGMFEAIIISILACKLFCFLYQCCDRVLPSNLMDYNGSAQIRASFRAIIPGMFTILFFCVARELFELIGLNAIKAMLLQDLYKNWLTGHNYSSSVIILLLTHILWFFGIHGGNVVIDALSEATPVVNSGAAITILTKEFFDTYVYLGGAGATLGLLVALLLCGIKSGGNKWLKASLFPTIFNINEFMIYGLPIIFNPYYLIPFLLSPIVLSLTAWVSVRMEWVPPITQEVAWTTPIFLSGYLSTGSVAGIVLQAVNLVLAVLIYIPFVRLQKGSHQQTCFTVFANLVNEINYIQERQQNTILNRHDETGVLARELMNEMKHGLMNDCVPMHLEYQPKVNYKGEVMGAEALLRWNHPIYGNVSPLIILRICDEANLTNELGRWVMKQAFRDFEHWSQQKCDKICLSVNLSPRQLQEDATLVQYIKSCIELFHIDPGFMELELTENATIDLSASTQNKLKQIREFGMNLSIDDFGMGHSSLLYLCNLYTNVVKIDASLIHNVSKDGYYGLIIKSILSLCDQLNVKVIAEGVETKEQVEILHELGCRYFQGFYFSKSLTSDKFLEYVMENGCIQKQE</sequence>
<dbReference type="SMART" id="SM00052">
    <property type="entry name" value="EAL"/>
    <property type="match status" value="1"/>
</dbReference>
<dbReference type="SUPFAM" id="SSF141868">
    <property type="entry name" value="EAL domain-like"/>
    <property type="match status" value="1"/>
</dbReference>
<dbReference type="Pfam" id="PF02378">
    <property type="entry name" value="PTS_EIIC"/>
    <property type="match status" value="1"/>
</dbReference>
<feature type="transmembrane region" description="Helical" evidence="8">
    <location>
        <begin position="273"/>
        <end position="295"/>
    </location>
</feature>
<evidence type="ECO:0000256" key="8">
    <source>
        <dbReference type="SAM" id="Phobius"/>
    </source>
</evidence>
<evidence type="ECO:0000259" key="9">
    <source>
        <dbReference type="PROSITE" id="PS50883"/>
    </source>
</evidence>
<organism evidence="11 12">
    <name type="scientific">Anaerocolumna sedimenticola</name>
    <dbReference type="NCBI Taxonomy" id="2696063"/>
    <lineage>
        <taxon>Bacteria</taxon>
        <taxon>Bacillati</taxon>
        <taxon>Bacillota</taxon>
        <taxon>Clostridia</taxon>
        <taxon>Lachnospirales</taxon>
        <taxon>Lachnospiraceae</taxon>
        <taxon>Anaerocolumna</taxon>
    </lineage>
</organism>
<keyword evidence="2" id="KW-0813">Transport</keyword>
<comment type="subcellular location">
    <subcellularLocation>
        <location evidence="1">Cell membrane</location>
        <topology evidence="1">Multi-pass membrane protein</topology>
    </subcellularLocation>
</comment>
<dbReference type="PROSITE" id="PS50883">
    <property type="entry name" value="EAL"/>
    <property type="match status" value="1"/>
</dbReference>
<accession>A0A6P1TNQ7</accession>
<keyword evidence="5 8" id="KW-0812">Transmembrane</keyword>
<evidence type="ECO:0000256" key="5">
    <source>
        <dbReference type="ARBA" id="ARBA00022692"/>
    </source>
</evidence>
<feature type="transmembrane region" description="Helical" evidence="8">
    <location>
        <begin position="25"/>
        <end position="46"/>
    </location>
</feature>
<dbReference type="GO" id="GO:0009401">
    <property type="term" value="P:phosphoenolpyruvate-dependent sugar phosphotransferase system"/>
    <property type="evidence" value="ECO:0007669"/>
    <property type="project" value="InterPro"/>
</dbReference>
<dbReference type="AlphaFoldDB" id="A0A6P1TNQ7"/>
<dbReference type="PANTHER" id="PTHR33989:SF4">
    <property type="entry name" value="PTS SYSTEM N,N'-DIACETYLCHITOBIOSE-SPECIFIC EIIC COMPONENT"/>
    <property type="match status" value="1"/>
</dbReference>
<dbReference type="Proteomes" id="UP000464314">
    <property type="component" value="Chromosome"/>
</dbReference>
<feature type="transmembrane region" description="Helical" evidence="8">
    <location>
        <begin position="66"/>
        <end position="88"/>
    </location>
</feature>